<proteinExistence type="predicted"/>
<reference evidence="1" key="1">
    <citation type="journal article" date="2021" name="Environ. Microbiol.">
        <title>New insights into the diversity and evolution of the archaeal mobilome from three complete genomes of Saccharolobus shibatae.</title>
        <authorList>
            <person name="Medvedeva S."/>
            <person name="Brandt D."/>
            <person name="Cvirkaite-Krupovic V."/>
            <person name="Liu Y."/>
            <person name="Severinov K."/>
            <person name="Ishino S."/>
            <person name="Ishino Y."/>
            <person name="Prangishvili D."/>
            <person name="Kalinowski J."/>
            <person name="Krupovic M."/>
        </authorList>
    </citation>
    <scope>NUCLEOTIDE SEQUENCE</scope>
    <source>
        <strain evidence="1">B12</strain>
    </source>
</reference>
<sequence length="40" mass="4498">MVFIIYYIHAIGNKLIGELLERKSLMGIFGECGDSVVIRV</sequence>
<dbReference type="KEGG" id="sshi:J5U23_01747"/>
<organism evidence="1 2">
    <name type="scientific">Saccharolobus shibatae (strain ATCC 51178 / DSM 5389 / JCM 8931 / NBRC 15437 / B12)</name>
    <name type="common">Sulfolobus shibatae</name>
    <dbReference type="NCBI Taxonomy" id="523848"/>
    <lineage>
        <taxon>Archaea</taxon>
        <taxon>Thermoproteota</taxon>
        <taxon>Thermoprotei</taxon>
        <taxon>Sulfolobales</taxon>
        <taxon>Sulfolobaceae</taxon>
        <taxon>Saccharolobus</taxon>
    </lineage>
</organism>
<protein>
    <submittedName>
        <fullName evidence="1">Uncharacterized protein</fullName>
    </submittedName>
</protein>
<gene>
    <name evidence="1" type="ORF">J5U23_01747</name>
</gene>
<dbReference type="Proteomes" id="UP000694018">
    <property type="component" value="Chromosome"/>
</dbReference>
<dbReference type="AlphaFoldDB" id="A0A8F5BP45"/>
<evidence type="ECO:0000313" key="1">
    <source>
        <dbReference type="EMBL" id="QXJ28878.1"/>
    </source>
</evidence>
<dbReference type="EMBL" id="CP077717">
    <property type="protein sequence ID" value="QXJ28878.1"/>
    <property type="molecule type" value="Genomic_DNA"/>
</dbReference>
<evidence type="ECO:0000313" key="2">
    <source>
        <dbReference type="Proteomes" id="UP000694018"/>
    </source>
</evidence>
<accession>A0A8F5BP45</accession>
<name>A0A8F5BP45_SACSH</name>